<gene>
    <name evidence="4" type="ORF">CEY16_00390</name>
</gene>
<name>A0A2I0QV77_9BACI</name>
<organism evidence="4 5">
    <name type="scientific">Halalkalibacillus sediminis</name>
    <dbReference type="NCBI Taxonomy" id="2018042"/>
    <lineage>
        <taxon>Bacteria</taxon>
        <taxon>Bacillati</taxon>
        <taxon>Bacillota</taxon>
        <taxon>Bacilli</taxon>
        <taxon>Bacillales</taxon>
        <taxon>Bacillaceae</taxon>
        <taxon>Halalkalibacillus</taxon>
    </lineage>
</organism>
<protein>
    <submittedName>
        <fullName evidence="4">GNAT family N-acetyltransferase</fullName>
    </submittedName>
</protein>
<keyword evidence="2" id="KW-0012">Acyltransferase</keyword>
<keyword evidence="1 4" id="KW-0808">Transferase</keyword>
<dbReference type="SUPFAM" id="SSF55729">
    <property type="entry name" value="Acyl-CoA N-acyltransferases (Nat)"/>
    <property type="match status" value="1"/>
</dbReference>
<dbReference type="AlphaFoldDB" id="A0A2I0QV77"/>
<sequence length="179" mass="20547">MVTVRKARLEDAEHIAEVHDKTWRSTYEPIIKEADLQQVKSFQTRKIMWETALQSSKINQDVFVAVNENDEVLGFISGGKERTENFDYEGEIYDIYILEQYQGEGVGRLLLKAFVDSCEENGYTSLLVWILTKNPAGRFYTRHGAAKVEAENVTIGEGTYEETAYGWKDLNELKHNLSN</sequence>
<dbReference type="CDD" id="cd04301">
    <property type="entry name" value="NAT_SF"/>
    <property type="match status" value="1"/>
</dbReference>
<dbReference type="Proteomes" id="UP000243524">
    <property type="component" value="Unassembled WGS sequence"/>
</dbReference>
<dbReference type="RefSeq" id="WP_101329924.1">
    <property type="nucleotide sequence ID" value="NZ_PJNH01000001.1"/>
</dbReference>
<evidence type="ECO:0000256" key="2">
    <source>
        <dbReference type="ARBA" id="ARBA00023315"/>
    </source>
</evidence>
<dbReference type="InterPro" id="IPR050832">
    <property type="entry name" value="Bact_Acetyltransf"/>
</dbReference>
<proteinExistence type="predicted"/>
<evidence type="ECO:0000313" key="5">
    <source>
        <dbReference type="Proteomes" id="UP000243524"/>
    </source>
</evidence>
<dbReference type="InterPro" id="IPR016181">
    <property type="entry name" value="Acyl_CoA_acyltransferase"/>
</dbReference>
<reference evidence="4 5" key="1">
    <citation type="submission" date="2017-06" db="EMBL/GenBank/DDBJ databases">
        <title>the draft geome sequence of Illustriluteabacillus marina B3227.</title>
        <authorList>
            <person name="He R.-H."/>
            <person name="Du Z.-J."/>
        </authorList>
    </citation>
    <scope>NUCLEOTIDE SEQUENCE [LARGE SCALE GENOMIC DNA]</scope>
    <source>
        <strain evidence="4 5">B3227</strain>
    </source>
</reference>
<dbReference type="PANTHER" id="PTHR43877:SF2">
    <property type="entry name" value="AMINOALKYLPHOSPHONATE N-ACETYLTRANSFERASE-RELATED"/>
    <property type="match status" value="1"/>
</dbReference>
<dbReference type="EMBL" id="PJNH01000001">
    <property type="protein sequence ID" value="PKR78252.1"/>
    <property type="molecule type" value="Genomic_DNA"/>
</dbReference>
<feature type="domain" description="N-acetyltransferase" evidence="3">
    <location>
        <begin position="2"/>
        <end position="172"/>
    </location>
</feature>
<comment type="caution">
    <text evidence="4">The sequence shown here is derived from an EMBL/GenBank/DDBJ whole genome shotgun (WGS) entry which is preliminary data.</text>
</comment>
<evidence type="ECO:0000256" key="1">
    <source>
        <dbReference type="ARBA" id="ARBA00022679"/>
    </source>
</evidence>
<accession>A0A2I0QV77</accession>
<dbReference type="InterPro" id="IPR000182">
    <property type="entry name" value="GNAT_dom"/>
</dbReference>
<dbReference type="GO" id="GO:0016747">
    <property type="term" value="F:acyltransferase activity, transferring groups other than amino-acyl groups"/>
    <property type="evidence" value="ECO:0007669"/>
    <property type="project" value="InterPro"/>
</dbReference>
<evidence type="ECO:0000313" key="4">
    <source>
        <dbReference type="EMBL" id="PKR78252.1"/>
    </source>
</evidence>
<dbReference type="OrthoDB" id="5292888at2"/>
<dbReference type="PANTHER" id="PTHR43877">
    <property type="entry name" value="AMINOALKYLPHOSPHONATE N-ACETYLTRANSFERASE-RELATED-RELATED"/>
    <property type="match status" value="1"/>
</dbReference>
<evidence type="ECO:0000259" key="3">
    <source>
        <dbReference type="PROSITE" id="PS51186"/>
    </source>
</evidence>
<dbReference type="PROSITE" id="PS51186">
    <property type="entry name" value="GNAT"/>
    <property type="match status" value="1"/>
</dbReference>
<dbReference type="Gene3D" id="3.40.630.30">
    <property type="match status" value="1"/>
</dbReference>
<keyword evidence="5" id="KW-1185">Reference proteome</keyword>
<dbReference type="Pfam" id="PF00583">
    <property type="entry name" value="Acetyltransf_1"/>
    <property type="match status" value="1"/>
</dbReference>